<dbReference type="EMBL" id="CM023472">
    <property type="protein sequence ID" value="KAH7960078.1"/>
    <property type="molecule type" value="Genomic_DNA"/>
</dbReference>
<comment type="caution">
    <text evidence="1">The sequence shown here is derived from an EMBL/GenBank/DDBJ whole genome shotgun (WGS) entry which is preliminary data.</text>
</comment>
<accession>A0ACB8D6R8</accession>
<protein>
    <submittedName>
        <fullName evidence="1">Uncharacterized protein</fullName>
    </submittedName>
</protein>
<keyword evidence="2" id="KW-1185">Reference proteome</keyword>
<organism evidence="1 2">
    <name type="scientific">Dermacentor silvarum</name>
    <name type="common">Tick</name>
    <dbReference type="NCBI Taxonomy" id="543639"/>
    <lineage>
        <taxon>Eukaryota</taxon>
        <taxon>Metazoa</taxon>
        <taxon>Ecdysozoa</taxon>
        <taxon>Arthropoda</taxon>
        <taxon>Chelicerata</taxon>
        <taxon>Arachnida</taxon>
        <taxon>Acari</taxon>
        <taxon>Parasitiformes</taxon>
        <taxon>Ixodida</taxon>
        <taxon>Ixodoidea</taxon>
        <taxon>Ixodidae</taxon>
        <taxon>Rhipicephalinae</taxon>
        <taxon>Dermacentor</taxon>
    </lineage>
</organism>
<proteinExistence type="predicted"/>
<reference evidence="1" key="1">
    <citation type="submission" date="2020-05" db="EMBL/GenBank/DDBJ databases">
        <title>Large-scale comparative analyses of tick genomes elucidate their genetic diversity and vector capacities.</title>
        <authorList>
            <person name="Jia N."/>
            <person name="Wang J."/>
            <person name="Shi W."/>
            <person name="Du L."/>
            <person name="Sun Y."/>
            <person name="Zhan W."/>
            <person name="Jiang J."/>
            <person name="Wang Q."/>
            <person name="Zhang B."/>
            <person name="Ji P."/>
            <person name="Sakyi L.B."/>
            <person name="Cui X."/>
            <person name="Yuan T."/>
            <person name="Jiang B."/>
            <person name="Yang W."/>
            <person name="Lam T.T.-Y."/>
            <person name="Chang Q."/>
            <person name="Ding S."/>
            <person name="Wang X."/>
            <person name="Zhu J."/>
            <person name="Ruan X."/>
            <person name="Zhao L."/>
            <person name="Wei J."/>
            <person name="Que T."/>
            <person name="Du C."/>
            <person name="Cheng J."/>
            <person name="Dai P."/>
            <person name="Han X."/>
            <person name="Huang E."/>
            <person name="Gao Y."/>
            <person name="Liu J."/>
            <person name="Shao H."/>
            <person name="Ye R."/>
            <person name="Li L."/>
            <person name="Wei W."/>
            <person name="Wang X."/>
            <person name="Wang C."/>
            <person name="Yang T."/>
            <person name="Huo Q."/>
            <person name="Li W."/>
            <person name="Guo W."/>
            <person name="Chen H."/>
            <person name="Zhou L."/>
            <person name="Ni X."/>
            <person name="Tian J."/>
            <person name="Zhou Y."/>
            <person name="Sheng Y."/>
            <person name="Liu T."/>
            <person name="Pan Y."/>
            <person name="Xia L."/>
            <person name="Li J."/>
            <person name="Zhao F."/>
            <person name="Cao W."/>
        </authorList>
    </citation>
    <scope>NUCLEOTIDE SEQUENCE</scope>
    <source>
        <strain evidence="1">Dsil-2018</strain>
    </source>
</reference>
<name>A0ACB8D6R8_DERSI</name>
<dbReference type="Proteomes" id="UP000821865">
    <property type="component" value="Chromosome 3"/>
</dbReference>
<evidence type="ECO:0000313" key="2">
    <source>
        <dbReference type="Proteomes" id="UP000821865"/>
    </source>
</evidence>
<gene>
    <name evidence="1" type="ORF">HPB49_016778</name>
</gene>
<sequence>MFRRHDYGSSDQLHSWESSTPEAMDSDNEYTVATGRRMTKKMRQMLSEQISSNPSEQQCFLVSDVPLTASHNLKSLSRQFLTEYFKIVAPGQVNEIHINSDKNILTVDAISSTIIEKLKTIPTLGLIPVRSFINYGKESTTGVISHVDFDIKNVDLRNLLSSSAWESAGDGDPLRQTQTYLSAYRTSSDRRPQLPMHIVLPVRLGTMRLREMQEVAWYIQDGDAGKSNFLTGEKSPVSGILSWSLSHPKIAKANIAWPR</sequence>
<evidence type="ECO:0000313" key="1">
    <source>
        <dbReference type="EMBL" id="KAH7960078.1"/>
    </source>
</evidence>